<reference evidence="2 3" key="1">
    <citation type="journal article" date="2022" name="Nat. Ecol. Evol.">
        <title>A masculinizing supergene underlies an exaggerated male reproductive morph in a spider.</title>
        <authorList>
            <person name="Hendrickx F."/>
            <person name="De Corte Z."/>
            <person name="Sonet G."/>
            <person name="Van Belleghem S.M."/>
            <person name="Kostlbacher S."/>
            <person name="Vangestel C."/>
        </authorList>
    </citation>
    <scope>NUCLEOTIDE SEQUENCE [LARGE SCALE GENOMIC DNA]</scope>
    <source>
        <strain evidence="2">W744_W776</strain>
    </source>
</reference>
<evidence type="ECO:0000313" key="3">
    <source>
        <dbReference type="Proteomes" id="UP000827092"/>
    </source>
</evidence>
<evidence type="ECO:0000313" key="2">
    <source>
        <dbReference type="EMBL" id="KAG8194821.1"/>
    </source>
</evidence>
<accession>A0AAV6VGJ6</accession>
<dbReference type="Proteomes" id="UP000827092">
    <property type="component" value="Unassembled WGS sequence"/>
</dbReference>
<dbReference type="EMBL" id="JAFNEN010000098">
    <property type="protein sequence ID" value="KAG8194821.1"/>
    <property type="molecule type" value="Genomic_DNA"/>
</dbReference>
<organism evidence="2 3">
    <name type="scientific">Oedothorax gibbosus</name>
    <dbReference type="NCBI Taxonomy" id="931172"/>
    <lineage>
        <taxon>Eukaryota</taxon>
        <taxon>Metazoa</taxon>
        <taxon>Ecdysozoa</taxon>
        <taxon>Arthropoda</taxon>
        <taxon>Chelicerata</taxon>
        <taxon>Arachnida</taxon>
        <taxon>Araneae</taxon>
        <taxon>Araneomorphae</taxon>
        <taxon>Entelegynae</taxon>
        <taxon>Araneoidea</taxon>
        <taxon>Linyphiidae</taxon>
        <taxon>Erigoninae</taxon>
        <taxon>Oedothorax</taxon>
    </lineage>
</organism>
<gene>
    <name evidence="2" type="ORF">JTE90_017260</name>
</gene>
<evidence type="ECO:0008006" key="4">
    <source>
        <dbReference type="Google" id="ProtNLM"/>
    </source>
</evidence>
<dbReference type="AlphaFoldDB" id="A0AAV6VGJ6"/>
<name>A0AAV6VGJ6_9ARAC</name>
<sequence length="85" mass="9495">MVNSTYLTFIMLTVLAIVFTVSSDSLDQDRLNFRVKRPFCNAFTGCGRKRSGESGGAASNELYQLLQQRMAEVDALKGLLDETRK</sequence>
<comment type="caution">
    <text evidence="2">The sequence shown here is derived from an EMBL/GenBank/DDBJ whole genome shotgun (WGS) entry which is preliminary data.</text>
</comment>
<protein>
    <recommendedName>
        <fullName evidence="4">Crustacean cardioactive peptide</fullName>
    </recommendedName>
</protein>
<dbReference type="Pfam" id="PF11105">
    <property type="entry name" value="CCAP"/>
    <property type="match status" value="1"/>
</dbReference>
<feature type="chain" id="PRO_5043978204" description="Crustacean cardioactive peptide" evidence="1">
    <location>
        <begin position="24"/>
        <end position="85"/>
    </location>
</feature>
<evidence type="ECO:0000256" key="1">
    <source>
        <dbReference type="SAM" id="SignalP"/>
    </source>
</evidence>
<keyword evidence="1" id="KW-0732">Signal</keyword>
<proteinExistence type="predicted"/>
<dbReference type="InterPro" id="IPR024276">
    <property type="entry name" value="CCAP"/>
</dbReference>
<keyword evidence="3" id="KW-1185">Reference proteome</keyword>
<feature type="signal peptide" evidence="1">
    <location>
        <begin position="1"/>
        <end position="23"/>
    </location>
</feature>